<evidence type="ECO:0000256" key="1">
    <source>
        <dbReference type="SAM" id="MobiDB-lite"/>
    </source>
</evidence>
<feature type="compositionally biased region" description="Polar residues" evidence="1">
    <location>
        <begin position="358"/>
        <end position="369"/>
    </location>
</feature>
<name>A0A138ZXB3_GONPJ</name>
<dbReference type="AlphaFoldDB" id="A0A138ZXB3"/>
<proteinExistence type="predicted"/>
<keyword evidence="3" id="KW-1185">Reference proteome</keyword>
<gene>
    <name evidence="2" type="ORF">M427DRAFT_39573</name>
</gene>
<sequence length="729" mass="78812">MPGPDPTPLDLRHLKILNHPLDIFNPWDPCTSLQKYHAFISAVDDYPNVPDSIRNSICLAHPNAATLTITTWKKSLDVAYFPPDPHPNPQDQISLRNLWYHFLDSLPQHVRFYVTLLGITNLANFTSDKIALVESNLNNILSTPPVPVASVARVNFQLPHLEPAPSTISKLESAIDQLVQQVAALSATPRPQQPAYQHIPLAPPGPAPPIHADAPPPFTTGCGWCGNTRHTTATHQDSRYLPGGPQHQQHFSVPATQHLHTSSHHQQLGICMLDEQKSSGDPPLVQLILTPSTATSPLDLDTTTAIESDPGNLLDDSAPSTAILDSPPDSPVVDAFDTLSFLHPSIFSLPLHSPPLNTPSYSSGKQQDSLPPPPPDPFTTLPIAAMKFTPTPTTTPPSCQTQLLCPVSLSSMPANSLDLSACLDTGSPSNLLDSAYLPSGTLLQPIPPDEPPLQAHGGKPLQLLSAVTLSLIFCEDPTKHPFLTTLIIGKNIAQPLLLGTPFLTKHHTIVSLFPTFSTVRLQDGDTSITVAGYTTPPPPSTPNFPRLPLYTTSAITIPPHTIQHAFRVLANYHLATANFNAPCSPTTLASDPGDSPEIPPNVLQRIVDLSLRNPISSVTPTGNTNTPYTVPLTKPPADAPWTRNPPPDFEEHLTAKDVTKQIPSINLTSTTPRLTKDQFHCLASLLLHYRDRFTATTADLGQSCFPPAHVPLDTTDPIVGCCYCHTDIH</sequence>
<reference evidence="2 3" key="1">
    <citation type="journal article" date="2015" name="Genome Biol. Evol.">
        <title>Phylogenomic analyses indicate that early fungi evolved digesting cell walls of algal ancestors of land plants.</title>
        <authorList>
            <person name="Chang Y."/>
            <person name="Wang S."/>
            <person name="Sekimoto S."/>
            <person name="Aerts A.L."/>
            <person name="Choi C."/>
            <person name="Clum A."/>
            <person name="LaButti K.M."/>
            <person name="Lindquist E.A."/>
            <person name="Yee Ngan C."/>
            <person name="Ohm R.A."/>
            <person name="Salamov A.A."/>
            <person name="Grigoriev I.V."/>
            <person name="Spatafora J.W."/>
            <person name="Berbee M.L."/>
        </authorList>
    </citation>
    <scope>NUCLEOTIDE SEQUENCE [LARGE SCALE GENOMIC DNA]</scope>
    <source>
        <strain evidence="2 3">JEL478</strain>
    </source>
</reference>
<feature type="region of interest" description="Disordered" evidence="1">
    <location>
        <begin position="614"/>
        <end position="639"/>
    </location>
</feature>
<evidence type="ECO:0000313" key="2">
    <source>
        <dbReference type="EMBL" id="KXS09091.1"/>
    </source>
</evidence>
<dbReference type="EMBL" id="KQ965891">
    <property type="protein sequence ID" value="KXS09091.1"/>
    <property type="molecule type" value="Genomic_DNA"/>
</dbReference>
<accession>A0A138ZXB3</accession>
<organism evidence="2 3">
    <name type="scientific">Gonapodya prolifera (strain JEL478)</name>
    <name type="common">Monoblepharis prolifera</name>
    <dbReference type="NCBI Taxonomy" id="1344416"/>
    <lineage>
        <taxon>Eukaryota</taxon>
        <taxon>Fungi</taxon>
        <taxon>Fungi incertae sedis</taxon>
        <taxon>Chytridiomycota</taxon>
        <taxon>Chytridiomycota incertae sedis</taxon>
        <taxon>Monoblepharidomycetes</taxon>
        <taxon>Monoblepharidales</taxon>
        <taxon>Gonapodyaceae</taxon>
        <taxon>Gonapodya</taxon>
    </lineage>
</organism>
<feature type="region of interest" description="Disordered" evidence="1">
    <location>
        <begin position="357"/>
        <end position="380"/>
    </location>
</feature>
<evidence type="ECO:0000313" key="3">
    <source>
        <dbReference type="Proteomes" id="UP000070544"/>
    </source>
</evidence>
<protein>
    <submittedName>
        <fullName evidence="2">Uncharacterized protein</fullName>
    </submittedName>
</protein>
<dbReference type="Proteomes" id="UP000070544">
    <property type="component" value="Unassembled WGS sequence"/>
</dbReference>
<feature type="compositionally biased region" description="Polar residues" evidence="1">
    <location>
        <begin position="614"/>
        <end position="628"/>
    </location>
</feature>